<evidence type="ECO:0000313" key="2">
    <source>
        <dbReference type="Proteomes" id="UP001597114"/>
    </source>
</evidence>
<dbReference type="Proteomes" id="UP001597114">
    <property type="component" value="Unassembled WGS sequence"/>
</dbReference>
<accession>A0ABW4EY89</accession>
<evidence type="ECO:0000313" key="1">
    <source>
        <dbReference type="EMBL" id="MFD1519937.1"/>
    </source>
</evidence>
<proteinExistence type="predicted"/>
<organism evidence="1 2">
    <name type="scientific">Pseudonocardia yunnanensis</name>
    <dbReference type="NCBI Taxonomy" id="58107"/>
    <lineage>
        <taxon>Bacteria</taxon>
        <taxon>Bacillati</taxon>
        <taxon>Actinomycetota</taxon>
        <taxon>Actinomycetes</taxon>
        <taxon>Pseudonocardiales</taxon>
        <taxon>Pseudonocardiaceae</taxon>
        <taxon>Pseudonocardia</taxon>
    </lineage>
</organism>
<keyword evidence="2" id="KW-1185">Reference proteome</keyword>
<comment type="caution">
    <text evidence="1">The sequence shown here is derived from an EMBL/GenBank/DDBJ whole genome shotgun (WGS) entry which is preliminary data.</text>
</comment>
<sequence length="45" mass="5082">MSGLRQAIGYDGWVVEDFSTELPLQERVRDNLAYLREVTARVGIG</sequence>
<name>A0ABW4EY89_9PSEU</name>
<gene>
    <name evidence="1" type="ORF">ACFSJD_20745</name>
</gene>
<protein>
    <recommendedName>
        <fullName evidence="3">Xylose isomerase-like TIM barrel domain-containing protein</fullName>
    </recommendedName>
</protein>
<reference evidence="2" key="1">
    <citation type="journal article" date="2019" name="Int. J. Syst. Evol. Microbiol.">
        <title>The Global Catalogue of Microorganisms (GCM) 10K type strain sequencing project: providing services to taxonomists for standard genome sequencing and annotation.</title>
        <authorList>
            <consortium name="The Broad Institute Genomics Platform"/>
            <consortium name="The Broad Institute Genome Sequencing Center for Infectious Disease"/>
            <person name="Wu L."/>
            <person name="Ma J."/>
        </authorList>
    </citation>
    <scope>NUCLEOTIDE SEQUENCE [LARGE SCALE GENOMIC DNA]</scope>
    <source>
        <strain evidence="2">CCM 7043</strain>
    </source>
</reference>
<dbReference type="RefSeq" id="WP_344723577.1">
    <property type="nucleotide sequence ID" value="NZ_BAAAUS010000020.1"/>
</dbReference>
<dbReference type="EMBL" id="JBHUCO010000021">
    <property type="protein sequence ID" value="MFD1519937.1"/>
    <property type="molecule type" value="Genomic_DNA"/>
</dbReference>
<evidence type="ECO:0008006" key="3">
    <source>
        <dbReference type="Google" id="ProtNLM"/>
    </source>
</evidence>